<dbReference type="Pfam" id="PF03797">
    <property type="entry name" value="Autotransporter"/>
    <property type="match status" value="1"/>
</dbReference>
<dbReference type="Gene3D" id="2.60.40.3440">
    <property type="match status" value="2"/>
</dbReference>
<dbReference type="InterPro" id="IPR013783">
    <property type="entry name" value="Ig-like_fold"/>
</dbReference>
<evidence type="ECO:0000313" key="3">
    <source>
        <dbReference type="Proteomes" id="UP001596036"/>
    </source>
</evidence>
<evidence type="ECO:0000313" key="2">
    <source>
        <dbReference type="EMBL" id="MFC5569283.1"/>
    </source>
</evidence>
<dbReference type="InterPro" id="IPR015919">
    <property type="entry name" value="Cadherin-like_sf"/>
</dbReference>
<dbReference type="PANTHER" id="PTHR37494">
    <property type="entry name" value="HEMAGGLUTININ"/>
    <property type="match status" value="1"/>
</dbReference>
<dbReference type="PROSITE" id="PS51208">
    <property type="entry name" value="AUTOTRANSPORTER"/>
    <property type="match status" value="1"/>
</dbReference>
<dbReference type="Gene3D" id="2.40.128.130">
    <property type="entry name" value="Autotransporter beta-domain"/>
    <property type="match status" value="1"/>
</dbReference>
<reference evidence="3" key="1">
    <citation type="journal article" date="2019" name="Int. J. Syst. Evol. Microbiol.">
        <title>The Global Catalogue of Microorganisms (GCM) 10K type strain sequencing project: providing services to taxonomists for standard genome sequencing and annotation.</title>
        <authorList>
            <consortium name="The Broad Institute Genomics Platform"/>
            <consortium name="The Broad Institute Genome Sequencing Center for Infectious Disease"/>
            <person name="Wu L."/>
            <person name="Ma J."/>
        </authorList>
    </citation>
    <scope>NUCLEOTIDE SEQUENCE [LARGE SCALE GENOMIC DNA]</scope>
    <source>
        <strain evidence="3">KACC 11407</strain>
    </source>
</reference>
<keyword evidence="3" id="KW-1185">Reference proteome</keyword>
<dbReference type="PANTHER" id="PTHR37494:SF1">
    <property type="entry name" value="STAPHYLOCOCCUS AUREUS SURFACE PROTEIN A"/>
    <property type="match status" value="1"/>
</dbReference>
<comment type="caution">
    <text evidence="2">The sequence shown here is derived from an EMBL/GenBank/DDBJ whole genome shotgun (WGS) entry which is preliminary data.</text>
</comment>
<gene>
    <name evidence="2" type="ORF">ACFPN1_04265</name>
</gene>
<dbReference type="InterPro" id="IPR036709">
    <property type="entry name" value="Autotransporte_beta_dom_sf"/>
</dbReference>
<name>A0ABW0SJR0_9GAMM</name>
<sequence length="1975" mass="196004">MALAQTASPRCPTPFTISIPNGGSQTVDANACHEGFGIGFLIQSPAHGSVTIDTLASTVTYAHNGDSATSDTFRFDDGSGFYVQVDVTIAPATAITIAPGSLPAMTAGTPFSQTLTASGGTAPYTYSLASGTLPTGLSLSSGGVISGTPTQRGSFSFSVQATDAASVTGSKSYNPTVSGGTLSLTPNPPPNAIQTVPYSQTLTPSGGVAPMTLAWEADPSFPLPPGLSLSGNTLSGTPTTPGTYTFGIRVTDSSTGPGSWFQVVSVTMTVDPPPTISIAPASLPGAAAGAIYGQSITASGGTSPYSYAVTAGALPAGLTLNTANGALTGTPTATGSFNFTVTGTDANSFTGSRAYTLTVAAPTIVVAPTSLPGASVAAAYSQSISASGGTAPYTFAVSAGALPAGLSLGAGGTLSGTPTAGGTYIFTVSATDSTTGTGAPFVGSRSYSLTVAAPTISLAPTTLPNADQGVAYSQTITASGGTAAYTYAITAGALPPGMSLGSAGALSGTPTASGTFNFTVTATDSSTGTGPYTGSRAYSLTVINPQPVANAVSATVTFNSGANPITLNITGGVPDSVAVASAPANGTAIASGVGITYQPNTDFVGSDSFTYTATNASGTSAPATVSITVSGPPLPIANAVSATVAHNSGANPITLNITGGTPTSVAVATAPTHGTAIASGTGITYQPDAGYAGADSFTYTATNQSGTSAPANVSITVSAPTIVVSPGSLSVATAGTAYSETFGASGGTGPYSFSLPAGALPVGMSLSSAGVFSGTPMTAGTFNFTVRATDANGFTGDQAYALVVNAPTIIVSPATLPDGVAGTAYSQSFGAAGGVAPYSFSLVSGALPVGMSLSSAGVFSGTPTTAGTFNFTVRATDANGFTGDQAYTLVISAPTINISPAALPDGVAGTAYSQSFGATTGGVAPYSFSLVSGTLPVGMSLSSAGVFSGTPTTAGTFNFTVRATDGNGFTGDRAYSFVVASPTITITPASLPGGTAGVAYGQTVTASGGAAPYSFSLVAGTLPAGVAMSSGGVLSGTPVLGGTFNFTVRATDANGFTADQAYSVVISTVTITVSPASLPDGVAGTAYSQTFTGSGGTAPYAFNLVSGALPVGMSMSSAGVFSGTPTVAGTFNFTVRATDDLGLTGDRAYTLVIAAPAIAISPSTLPDGLAGTAYSQALNASGGAAPYAFSLVSGALPAGISLSSAGVLSGTPSSAGNFTFTARATDGNGFAGDQAYTLVITAPTIAVSPASLPPGTTGTAYAQTISASGGAAPYSFAITAGALPTGVSLSGSGALAGTPTAAGSYGFTVTATDSLGFTGAHAYTWVIGEAAPVAVDDTATTQAGTAVSIAVTANDTGTIDSIALASAPAHGTAVVNGLAFVYTSSAGYFGTDTFTYVATGPGGTSNAATVTIDVEALPAPVGVPQTVTVLAGNSVSFDAASGASGGPFTGVTFLATPAQGVTSASGTTVSYTPPVTASGSVTIRYTLNNVFGASAPITSTVVINAMPIAAAHSATTMVGVPVHIDLNPGATGGPFTAAAVVAVMPTDAGTTEITSSGNPDDRQFRLKFTPAAGFVGAAQVSYTLSNANATSAPAVVAIQVTARPDPSRDASVIGVLTAQAAATRRFASSQIGNFQNRMEGLHDDANGGFDNGLTVAITRRCGDGRARRPGERCDGELLGTPTDAAAPTSALMPQDHGKSRFGVWTGGNVSFGDDDSRRDGDGFEFETGGVSLGADYRLTPAFAFGGGLGYGRDVTDIGEDGTRSEGRARSLAAYASYHPGSAVYLDALLGYQWLSFDTRRHVEATDGRVHGDRDGSQWFGSLAASYEHRDETRTIAPYLRLDVARATLDPYTEQGDPIYALHYGEQDVDSTTGNLGVRFEFHHRLDRGVFSPLLRVEYQHEFDEPGLVTLNYADMLTGPFYRARLDGQDRNRFVFGIGALLQTESQWMLRAEYRGVVGQEDQEEHSVMLNVEKQF</sequence>
<dbReference type="SUPFAM" id="SSF49313">
    <property type="entry name" value="Cadherin-like"/>
    <property type="match status" value="11"/>
</dbReference>
<dbReference type="Pfam" id="PF17963">
    <property type="entry name" value="Big_9"/>
    <property type="match status" value="4"/>
</dbReference>
<dbReference type="Pfam" id="PF05345">
    <property type="entry name" value="He_PIG"/>
    <property type="match status" value="12"/>
</dbReference>
<protein>
    <submittedName>
        <fullName evidence="2">Ig domain-containing protein</fullName>
    </submittedName>
</protein>
<dbReference type="InterPro" id="IPR005546">
    <property type="entry name" value="Autotransporte_beta"/>
</dbReference>
<dbReference type="EMBL" id="JBHSNM010000001">
    <property type="protein sequence ID" value="MFC5569283.1"/>
    <property type="molecule type" value="Genomic_DNA"/>
</dbReference>
<evidence type="ECO:0000259" key="1">
    <source>
        <dbReference type="PROSITE" id="PS51208"/>
    </source>
</evidence>
<dbReference type="SUPFAM" id="SSF103515">
    <property type="entry name" value="Autotransporter"/>
    <property type="match status" value="1"/>
</dbReference>
<dbReference type="SMART" id="SM00869">
    <property type="entry name" value="Autotransporter"/>
    <property type="match status" value="1"/>
</dbReference>
<dbReference type="Gene3D" id="2.60.40.10">
    <property type="entry name" value="Immunoglobulins"/>
    <property type="match status" value="12"/>
</dbReference>
<dbReference type="RefSeq" id="WP_386753275.1">
    <property type="nucleotide sequence ID" value="NZ_JBHSNM010000001.1"/>
</dbReference>
<dbReference type="Proteomes" id="UP001596036">
    <property type="component" value="Unassembled WGS sequence"/>
</dbReference>
<feature type="domain" description="Autotransporter" evidence="1">
    <location>
        <begin position="1696"/>
        <end position="1975"/>
    </location>
</feature>
<organism evidence="2 3">
    <name type="scientific">Lysobacter yangpyeongensis</name>
    <dbReference type="NCBI Taxonomy" id="346182"/>
    <lineage>
        <taxon>Bacteria</taxon>
        <taxon>Pseudomonadati</taxon>
        <taxon>Pseudomonadota</taxon>
        <taxon>Gammaproteobacteria</taxon>
        <taxon>Lysobacterales</taxon>
        <taxon>Lysobacteraceae</taxon>
        <taxon>Lysobacter</taxon>
    </lineage>
</organism>
<proteinExistence type="predicted"/>
<accession>A0ABW0SJR0</accession>